<feature type="transmembrane region" description="Helical" evidence="10">
    <location>
        <begin position="250"/>
        <end position="271"/>
    </location>
</feature>
<dbReference type="PANTHER" id="PTHR43298:SF2">
    <property type="entry name" value="FMN_FAD EXPORTER YEEO-RELATED"/>
    <property type="match status" value="1"/>
</dbReference>
<dbReference type="EMBL" id="CP120373">
    <property type="protein sequence ID" value="WEX87066.1"/>
    <property type="molecule type" value="Genomic_DNA"/>
</dbReference>
<feature type="transmembrane region" description="Helical" evidence="10">
    <location>
        <begin position="57"/>
        <end position="82"/>
    </location>
</feature>
<feature type="transmembrane region" description="Helical" evidence="10">
    <location>
        <begin position="171"/>
        <end position="191"/>
    </location>
</feature>
<organism evidence="11 12">
    <name type="scientific">Sinorhizobium garamanticum</name>
    <dbReference type="NCBI Taxonomy" id="680247"/>
    <lineage>
        <taxon>Bacteria</taxon>
        <taxon>Pseudomonadati</taxon>
        <taxon>Pseudomonadota</taxon>
        <taxon>Alphaproteobacteria</taxon>
        <taxon>Hyphomicrobiales</taxon>
        <taxon>Rhizobiaceae</taxon>
        <taxon>Sinorhizobium/Ensifer group</taxon>
        <taxon>Sinorhizobium</taxon>
    </lineage>
</organism>
<dbReference type="Proteomes" id="UP001229355">
    <property type="component" value="Chromosome 1"/>
</dbReference>
<evidence type="ECO:0000256" key="6">
    <source>
        <dbReference type="ARBA" id="ARBA00022989"/>
    </source>
</evidence>
<keyword evidence="2" id="KW-0813">Transport</keyword>
<dbReference type="InterPro" id="IPR050222">
    <property type="entry name" value="MATE_MdtK"/>
</dbReference>
<evidence type="ECO:0000256" key="7">
    <source>
        <dbReference type="ARBA" id="ARBA00023065"/>
    </source>
</evidence>
<dbReference type="CDD" id="cd13131">
    <property type="entry name" value="MATE_NorM_like"/>
    <property type="match status" value="1"/>
</dbReference>
<proteinExistence type="predicted"/>
<dbReference type="Pfam" id="PF01554">
    <property type="entry name" value="MatE"/>
    <property type="match status" value="2"/>
</dbReference>
<feature type="transmembrane region" description="Helical" evidence="10">
    <location>
        <begin position="103"/>
        <end position="122"/>
    </location>
</feature>
<evidence type="ECO:0000256" key="3">
    <source>
        <dbReference type="ARBA" id="ARBA00022449"/>
    </source>
</evidence>
<protein>
    <recommendedName>
        <fullName evidence="9">Multidrug-efflux transporter</fullName>
    </recommendedName>
</protein>
<keyword evidence="4" id="KW-1003">Cell membrane</keyword>
<dbReference type="NCBIfam" id="TIGR00797">
    <property type="entry name" value="matE"/>
    <property type="match status" value="1"/>
</dbReference>
<keyword evidence="6 10" id="KW-1133">Transmembrane helix</keyword>
<sequence>MLTTNTSRMKLQNDNSWSNHFRASFYLGVPFIGAQLAQLAINTTDVLMVGKLGATELAAIILATQAFFTVFIFGSGFANAVVPMAAQAQGRGDKVSVRRAVRMGMWVVLLYGALTAPLLWMAEPILLFAGQRPEVAKLAGGYLHIAQWAIFPSLIFMVLRAFLSGLERAGIILYVTLVTLVLNALLCYVLIYGHFGFPALGIFGAALAALGVALLGAGLTIAYIRSRPELNQYELFVRFWRPDWPAFREVIYLGVPISITILAEVSLFTAASLLMGNIGTMELAAHGIALQFASIAFMIPLGLAQAGTVRVGLAYGSGDMLGVRRAAVAVLVLGSLFAAIGSTIFALFPRQLAALYLDTSRPDAAEVLAFAGPLIVIAGAFQLVDGLQAIAAGMLRGLKDTTVPMILAMISYWPIGFFCAWAFAFPLNFGGVGVWFGFVLGLAAAALSLNWRFFHLLRSMQAKAFEPEPRGEPQTTLRG</sequence>
<comment type="subcellular location">
    <subcellularLocation>
        <location evidence="1">Cell inner membrane</location>
        <topology evidence="1">Multi-pass membrane protein</topology>
    </subcellularLocation>
</comment>
<feature type="transmembrane region" description="Helical" evidence="10">
    <location>
        <begin position="283"/>
        <end position="304"/>
    </location>
</feature>
<keyword evidence="12" id="KW-1185">Reference proteome</keyword>
<evidence type="ECO:0000256" key="4">
    <source>
        <dbReference type="ARBA" id="ARBA00022475"/>
    </source>
</evidence>
<keyword evidence="3" id="KW-0050">Antiport</keyword>
<feature type="transmembrane region" description="Helical" evidence="10">
    <location>
        <begin position="21"/>
        <end position="41"/>
    </location>
</feature>
<keyword evidence="5 10" id="KW-0812">Transmembrane</keyword>
<evidence type="ECO:0000313" key="12">
    <source>
        <dbReference type="Proteomes" id="UP001229355"/>
    </source>
</evidence>
<name>A0ABY8D855_9HYPH</name>
<accession>A0ABY8D855</accession>
<feature type="transmembrane region" description="Helical" evidence="10">
    <location>
        <begin position="325"/>
        <end position="348"/>
    </location>
</feature>
<evidence type="ECO:0000256" key="1">
    <source>
        <dbReference type="ARBA" id="ARBA00004429"/>
    </source>
</evidence>
<gene>
    <name evidence="11" type="ORF">PZN02_003412</name>
</gene>
<keyword evidence="7" id="KW-0406">Ion transport</keyword>
<dbReference type="InterPro" id="IPR002528">
    <property type="entry name" value="MATE_fam"/>
</dbReference>
<evidence type="ECO:0000256" key="10">
    <source>
        <dbReference type="SAM" id="Phobius"/>
    </source>
</evidence>
<feature type="transmembrane region" description="Helical" evidence="10">
    <location>
        <begin position="403"/>
        <end position="423"/>
    </location>
</feature>
<feature type="transmembrane region" description="Helical" evidence="10">
    <location>
        <begin position="142"/>
        <end position="159"/>
    </location>
</feature>
<feature type="transmembrane region" description="Helical" evidence="10">
    <location>
        <begin position="429"/>
        <end position="451"/>
    </location>
</feature>
<evidence type="ECO:0000256" key="9">
    <source>
        <dbReference type="ARBA" id="ARBA00031636"/>
    </source>
</evidence>
<dbReference type="PANTHER" id="PTHR43298">
    <property type="entry name" value="MULTIDRUG RESISTANCE PROTEIN NORM-RELATED"/>
    <property type="match status" value="1"/>
</dbReference>
<feature type="transmembrane region" description="Helical" evidence="10">
    <location>
        <begin position="197"/>
        <end position="224"/>
    </location>
</feature>
<evidence type="ECO:0000256" key="2">
    <source>
        <dbReference type="ARBA" id="ARBA00022448"/>
    </source>
</evidence>
<evidence type="ECO:0000256" key="8">
    <source>
        <dbReference type="ARBA" id="ARBA00023136"/>
    </source>
</evidence>
<dbReference type="RefSeq" id="WP_280659131.1">
    <property type="nucleotide sequence ID" value="NZ_CP120373.1"/>
</dbReference>
<keyword evidence="8 10" id="KW-0472">Membrane</keyword>
<evidence type="ECO:0000313" key="11">
    <source>
        <dbReference type="EMBL" id="WEX87066.1"/>
    </source>
</evidence>
<dbReference type="PIRSF" id="PIRSF006603">
    <property type="entry name" value="DinF"/>
    <property type="match status" value="1"/>
</dbReference>
<dbReference type="InterPro" id="IPR048279">
    <property type="entry name" value="MdtK-like"/>
</dbReference>
<reference evidence="11 12" key="1">
    <citation type="submission" date="2023-03" db="EMBL/GenBank/DDBJ databases">
        <authorList>
            <person name="Kaur S."/>
            <person name="Espinosa-Saiz D."/>
            <person name="Velazquez E."/>
            <person name="Menendez E."/>
            <person name="diCenzo G.C."/>
        </authorList>
    </citation>
    <scope>NUCLEOTIDE SEQUENCE [LARGE SCALE GENOMIC DNA]</scope>
    <source>
        <strain evidence="11 12">LMG 24692</strain>
    </source>
</reference>
<evidence type="ECO:0000256" key="5">
    <source>
        <dbReference type="ARBA" id="ARBA00022692"/>
    </source>
</evidence>
<feature type="transmembrane region" description="Helical" evidence="10">
    <location>
        <begin position="368"/>
        <end position="391"/>
    </location>
</feature>